<sequence length="380" mass="42302">MATHENEPIRTGVHTRKKDAYDELAHLLAARYHIRLRSYDLQGNWMRPWTFLCRVYRAQPDRLDGGHLIWREFGYDETGTKTYALEAIPQIGSRAARSAPEVRPSRSDSRLVQQTSRRGGGGGGRTNAARSTSSPPSWMNDLPSNEFERILDQVREELLRQSFEDLLLEPASEADLNSSPHPRLDANTDANADADAAADERTSTLVARRATSHSQPQRLHHASAGSPSSTHTYSRSTSPTPSLTPSERETVGSINALFSHLSSTPSLKLRTLRAILRALDEPAEKIPESVTQCRAALSRIHVNIWDLVPALRCVLARGEDEGEEHGEGGYKYGVPRYKLHELCHELVQVPRRRFPLQRAKSALLRDLLRLAMGGAGGGQF</sequence>
<protein>
    <submittedName>
        <fullName evidence="2">Uncharacterized protein</fullName>
    </submittedName>
</protein>
<accession>A0AAN6G8I1</accession>
<feature type="compositionally biased region" description="Low complexity" evidence="1">
    <location>
        <begin position="226"/>
        <end position="245"/>
    </location>
</feature>
<dbReference type="EMBL" id="JAPDMQ010000336">
    <property type="protein sequence ID" value="KAK0526845.1"/>
    <property type="molecule type" value="Genomic_DNA"/>
</dbReference>
<proteinExistence type="predicted"/>
<reference evidence="2" key="1">
    <citation type="journal article" date="2023" name="PhytoFront">
        <title>Draft Genome Resources of Seven Strains of Tilletia horrida, Causal Agent of Kernel Smut of Rice.</title>
        <authorList>
            <person name="Khanal S."/>
            <person name="Antony Babu S."/>
            <person name="Zhou X.G."/>
        </authorList>
    </citation>
    <scope>NUCLEOTIDE SEQUENCE</scope>
    <source>
        <strain evidence="2">TX3</strain>
    </source>
</reference>
<name>A0AAN6G8I1_9BASI</name>
<evidence type="ECO:0000313" key="3">
    <source>
        <dbReference type="Proteomes" id="UP001176521"/>
    </source>
</evidence>
<feature type="compositionally biased region" description="Low complexity" evidence="1">
    <location>
        <begin position="185"/>
        <end position="195"/>
    </location>
</feature>
<gene>
    <name evidence="2" type="ORF">OC842_005053</name>
</gene>
<keyword evidence="3" id="KW-1185">Reference proteome</keyword>
<dbReference type="AlphaFoldDB" id="A0AAN6G8I1"/>
<feature type="compositionally biased region" description="Polar residues" evidence="1">
    <location>
        <begin position="128"/>
        <end position="137"/>
    </location>
</feature>
<feature type="region of interest" description="Disordered" evidence="1">
    <location>
        <begin position="171"/>
        <end position="248"/>
    </location>
</feature>
<organism evidence="2 3">
    <name type="scientific">Tilletia horrida</name>
    <dbReference type="NCBI Taxonomy" id="155126"/>
    <lineage>
        <taxon>Eukaryota</taxon>
        <taxon>Fungi</taxon>
        <taxon>Dikarya</taxon>
        <taxon>Basidiomycota</taxon>
        <taxon>Ustilaginomycotina</taxon>
        <taxon>Exobasidiomycetes</taxon>
        <taxon>Tilletiales</taxon>
        <taxon>Tilletiaceae</taxon>
        <taxon>Tilletia</taxon>
    </lineage>
</organism>
<dbReference type="Proteomes" id="UP001176521">
    <property type="component" value="Unassembled WGS sequence"/>
</dbReference>
<feature type="region of interest" description="Disordered" evidence="1">
    <location>
        <begin position="95"/>
        <end position="143"/>
    </location>
</feature>
<comment type="caution">
    <text evidence="2">The sequence shown here is derived from an EMBL/GenBank/DDBJ whole genome shotgun (WGS) entry which is preliminary data.</text>
</comment>
<evidence type="ECO:0000313" key="2">
    <source>
        <dbReference type="EMBL" id="KAK0526845.1"/>
    </source>
</evidence>
<evidence type="ECO:0000256" key="1">
    <source>
        <dbReference type="SAM" id="MobiDB-lite"/>
    </source>
</evidence>